<dbReference type="InterPro" id="IPR006311">
    <property type="entry name" value="TAT_signal"/>
</dbReference>
<dbReference type="Proteomes" id="UP000243799">
    <property type="component" value="Unassembled WGS sequence"/>
</dbReference>
<evidence type="ECO:0000256" key="1">
    <source>
        <dbReference type="SAM" id="SignalP"/>
    </source>
</evidence>
<protein>
    <submittedName>
        <fullName evidence="2">Uncharacterized protein</fullName>
    </submittedName>
</protein>
<feature type="signal peptide" evidence="1">
    <location>
        <begin position="1"/>
        <end position="31"/>
    </location>
</feature>
<dbReference type="EMBL" id="FOKG01000001">
    <property type="protein sequence ID" value="SFA77543.1"/>
    <property type="molecule type" value="Genomic_DNA"/>
</dbReference>
<name>A0A1I0VNH6_9PSEU</name>
<proteinExistence type="predicted"/>
<gene>
    <name evidence="2" type="ORF">SAMN05216266_101354</name>
</gene>
<keyword evidence="1" id="KW-0732">Signal</keyword>
<organism evidence="2 3">
    <name type="scientific">Amycolatopsis marina</name>
    <dbReference type="NCBI Taxonomy" id="490629"/>
    <lineage>
        <taxon>Bacteria</taxon>
        <taxon>Bacillati</taxon>
        <taxon>Actinomycetota</taxon>
        <taxon>Actinomycetes</taxon>
        <taxon>Pseudonocardiales</taxon>
        <taxon>Pseudonocardiaceae</taxon>
        <taxon>Amycolatopsis</taxon>
    </lineage>
</organism>
<feature type="chain" id="PRO_5017195324" evidence="1">
    <location>
        <begin position="32"/>
        <end position="124"/>
    </location>
</feature>
<dbReference type="AlphaFoldDB" id="A0A1I0VNH6"/>
<sequence length="124" mass="12756">MADRRSAVSKVGAVGAILALAVTMGSAPASAAPVPGLNAAVIGDHGYVTFAHKGEILSAYAEENGIWVKAQLFWDGKIRASVTDSNGPADGGSSVDLSIAESTEVKLRVCEEGKKCSNWRLALA</sequence>
<dbReference type="RefSeq" id="WP_143101741.1">
    <property type="nucleotide sequence ID" value="NZ_FOKG01000001.1"/>
</dbReference>
<dbReference type="OrthoDB" id="4225954at2"/>
<evidence type="ECO:0000313" key="3">
    <source>
        <dbReference type="Proteomes" id="UP000243799"/>
    </source>
</evidence>
<dbReference type="PROSITE" id="PS51318">
    <property type="entry name" value="TAT"/>
    <property type="match status" value="1"/>
</dbReference>
<accession>A0A1I0VNH6</accession>
<evidence type="ECO:0000313" key="2">
    <source>
        <dbReference type="EMBL" id="SFA77543.1"/>
    </source>
</evidence>
<reference evidence="3" key="1">
    <citation type="submission" date="2016-10" db="EMBL/GenBank/DDBJ databases">
        <authorList>
            <person name="Varghese N."/>
            <person name="Submissions S."/>
        </authorList>
    </citation>
    <scope>NUCLEOTIDE SEQUENCE [LARGE SCALE GENOMIC DNA]</scope>
    <source>
        <strain evidence="3">CGMCC 4.3568</strain>
    </source>
</reference>
<keyword evidence="3" id="KW-1185">Reference proteome</keyword>